<dbReference type="AlphaFoldDB" id="A0AAD6QEW3"/>
<gene>
    <name evidence="3" type="ORF">NC653_021320</name>
</gene>
<comment type="caution">
    <text evidence="3">The sequence shown here is derived from an EMBL/GenBank/DDBJ whole genome shotgun (WGS) entry which is preliminary data.</text>
</comment>
<reference evidence="3" key="1">
    <citation type="journal article" date="2023" name="Mol. Ecol. Resour.">
        <title>Chromosome-level genome assembly of a triploid poplar Populus alba 'Berolinensis'.</title>
        <authorList>
            <person name="Chen S."/>
            <person name="Yu Y."/>
            <person name="Wang X."/>
            <person name="Wang S."/>
            <person name="Zhang T."/>
            <person name="Zhou Y."/>
            <person name="He R."/>
            <person name="Meng N."/>
            <person name="Wang Y."/>
            <person name="Liu W."/>
            <person name="Liu Z."/>
            <person name="Liu J."/>
            <person name="Guo Q."/>
            <person name="Huang H."/>
            <person name="Sederoff R.R."/>
            <person name="Wang G."/>
            <person name="Qu G."/>
            <person name="Chen S."/>
        </authorList>
    </citation>
    <scope>NUCLEOTIDE SEQUENCE</scope>
    <source>
        <strain evidence="3">SC-2020</strain>
    </source>
</reference>
<keyword evidence="4" id="KW-1185">Reference proteome</keyword>
<dbReference type="Proteomes" id="UP001164929">
    <property type="component" value="Chromosome 8"/>
</dbReference>
<evidence type="ECO:0000256" key="2">
    <source>
        <dbReference type="SAM" id="Phobius"/>
    </source>
</evidence>
<organism evidence="3 4">
    <name type="scientific">Populus alba x Populus x berolinensis</name>
    <dbReference type="NCBI Taxonomy" id="444605"/>
    <lineage>
        <taxon>Eukaryota</taxon>
        <taxon>Viridiplantae</taxon>
        <taxon>Streptophyta</taxon>
        <taxon>Embryophyta</taxon>
        <taxon>Tracheophyta</taxon>
        <taxon>Spermatophyta</taxon>
        <taxon>Magnoliopsida</taxon>
        <taxon>eudicotyledons</taxon>
        <taxon>Gunneridae</taxon>
        <taxon>Pentapetalae</taxon>
        <taxon>rosids</taxon>
        <taxon>fabids</taxon>
        <taxon>Malpighiales</taxon>
        <taxon>Salicaceae</taxon>
        <taxon>Saliceae</taxon>
        <taxon>Populus</taxon>
    </lineage>
</organism>
<keyword evidence="2" id="KW-0812">Transmembrane</keyword>
<proteinExistence type="predicted"/>
<accession>A0AAD6QEW3</accession>
<feature type="region of interest" description="Disordered" evidence="1">
    <location>
        <begin position="1"/>
        <end position="21"/>
    </location>
</feature>
<evidence type="ECO:0000256" key="1">
    <source>
        <dbReference type="SAM" id="MobiDB-lite"/>
    </source>
</evidence>
<keyword evidence="2" id="KW-1133">Transmembrane helix</keyword>
<protein>
    <submittedName>
        <fullName evidence="3">Uncharacterized protein</fullName>
    </submittedName>
</protein>
<sequence length="111" mass="12747">MDYERIEKPQGGGGGLSPGKLRSMLLGVEKKRNQQEQEEELESSYACRSQLNHLDETGWEDACFFILVMSTSVICFPFLFIFRAGEIGVKFDHTLTKTRNKRNVIFNQTRP</sequence>
<name>A0AAD6QEW3_9ROSI</name>
<evidence type="ECO:0000313" key="3">
    <source>
        <dbReference type="EMBL" id="KAJ6988358.1"/>
    </source>
</evidence>
<evidence type="ECO:0000313" key="4">
    <source>
        <dbReference type="Proteomes" id="UP001164929"/>
    </source>
</evidence>
<keyword evidence="2" id="KW-0472">Membrane</keyword>
<dbReference type="EMBL" id="JAQIZT010000008">
    <property type="protein sequence ID" value="KAJ6988358.1"/>
    <property type="molecule type" value="Genomic_DNA"/>
</dbReference>
<feature type="transmembrane region" description="Helical" evidence="2">
    <location>
        <begin position="64"/>
        <end position="82"/>
    </location>
</feature>